<name>A0AAF0QYJ7_SOLVR</name>
<evidence type="ECO:0000256" key="2">
    <source>
        <dbReference type="SAM" id="Phobius"/>
    </source>
</evidence>
<sequence length="260" mass="29446">DSLERIHFLKCLWNTGCLFILLRIILICGSHLTQIFKLVKVLDLESVNIGGTFPSEIQFLIHLKYFAAKTGGNSIPSCIANLWNLETFVIRGLGGEVILPSSLLKMVKIRNIHVTHRASFSLHENMGESLADSQLDNLETFSTPHFSHGQDTVMILRKMPKLRKLSCVFSGTFGYSEKVEGRCVLYPRLEFLCQLESLKVVSNSYPGKLPHVFSFPSRLGELTLSKFRLPWSQILSIGELPNLKILKLLLRAFEGKEWEV</sequence>
<evidence type="ECO:0000313" key="5">
    <source>
        <dbReference type="Proteomes" id="UP001234989"/>
    </source>
</evidence>
<evidence type="ECO:0000256" key="1">
    <source>
        <dbReference type="ARBA" id="ARBA00022737"/>
    </source>
</evidence>
<dbReference type="EMBL" id="CP133616">
    <property type="protein sequence ID" value="WMV28841.1"/>
    <property type="molecule type" value="Genomic_DNA"/>
</dbReference>
<dbReference type="PANTHER" id="PTHR15140:SF39">
    <property type="entry name" value="LATE BLIGHT RESISTANCE PROTEIN HOMOLOG R1B-14"/>
    <property type="match status" value="1"/>
</dbReference>
<proteinExistence type="predicted"/>
<protein>
    <recommendedName>
        <fullName evidence="3">Disease resistance R13L4/SHOC-2-like LRR domain-containing protein</fullName>
    </recommendedName>
</protein>
<accession>A0AAF0QYJ7</accession>
<keyword evidence="2" id="KW-1133">Transmembrane helix</keyword>
<dbReference type="InterPro" id="IPR055414">
    <property type="entry name" value="LRR_R13L4/SHOC2-like"/>
</dbReference>
<evidence type="ECO:0000259" key="3">
    <source>
        <dbReference type="Pfam" id="PF23598"/>
    </source>
</evidence>
<feature type="non-terminal residue" evidence="4">
    <location>
        <position position="260"/>
    </location>
</feature>
<feature type="transmembrane region" description="Helical" evidence="2">
    <location>
        <begin position="12"/>
        <end position="32"/>
    </location>
</feature>
<dbReference type="PANTHER" id="PTHR15140">
    <property type="entry name" value="TUBULIN-SPECIFIC CHAPERONE E"/>
    <property type="match status" value="1"/>
</dbReference>
<feature type="non-terminal residue" evidence="4">
    <location>
        <position position="1"/>
    </location>
</feature>
<feature type="domain" description="Disease resistance R13L4/SHOC-2-like LRR" evidence="3">
    <location>
        <begin position="34"/>
        <end position="254"/>
    </location>
</feature>
<dbReference type="InterPro" id="IPR032675">
    <property type="entry name" value="LRR_dom_sf"/>
</dbReference>
<keyword evidence="2" id="KW-0472">Membrane</keyword>
<dbReference type="Pfam" id="PF23598">
    <property type="entry name" value="LRR_14"/>
    <property type="match status" value="1"/>
</dbReference>
<organism evidence="4 5">
    <name type="scientific">Solanum verrucosum</name>
    <dbReference type="NCBI Taxonomy" id="315347"/>
    <lineage>
        <taxon>Eukaryota</taxon>
        <taxon>Viridiplantae</taxon>
        <taxon>Streptophyta</taxon>
        <taxon>Embryophyta</taxon>
        <taxon>Tracheophyta</taxon>
        <taxon>Spermatophyta</taxon>
        <taxon>Magnoliopsida</taxon>
        <taxon>eudicotyledons</taxon>
        <taxon>Gunneridae</taxon>
        <taxon>Pentapetalae</taxon>
        <taxon>asterids</taxon>
        <taxon>lamiids</taxon>
        <taxon>Solanales</taxon>
        <taxon>Solanaceae</taxon>
        <taxon>Solanoideae</taxon>
        <taxon>Solaneae</taxon>
        <taxon>Solanum</taxon>
    </lineage>
</organism>
<keyword evidence="1" id="KW-0677">Repeat</keyword>
<keyword evidence="5" id="KW-1185">Reference proteome</keyword>
<keyword evidence="2" id="KW-0812">Transmembrane</keyword>
<dbReference type="AlphaFoldDB" id="A0AAF0QYJ7"/>
<reference evidence="4" key="1">
    <citation type="submission" date="2023-08" db="EMBL/GenBank/DDBJ databases">
        <title>A de novo genome assembly of Solanum verrucosum Schlechtendal, a Mexican diploid species geographically isolated from the other diploid A-genome species in potato relatives.</title>
        <authorList>
            <person name="Hosaka K."/>
        </authorList>
    </citation>
    <scope>NUCLEOTIDE SEQUENCE</scope>
    <source>
        <tissue evidence="4">Young leaves</tissue>
    </source>
</reference>
<dbReference type="Gene3D" id="3.80.10.10">
    <property type="entry name" value="Ribonuclease Inhibitor"/>
    <property type="match status" value="1"/>
</dbReference>
<gene>
    <name evidence="4" type="ORF">MTR67_022226</name>
</gene>
<dbReference type="Proteomes" id="UP001234989">
    <property type="component" value="Chromosome 5"/>
</dbReference>
<dbReference type="SUPFAM" id="SSF52058">
    <property type="entry name" value="L domain-like"/>
    <property type="match status" value="1"/>
</dbReference>
<evidence type="ECO:0000313" key="4">
    <source>
        <dbReference type="EMBL" id="WMV28841.1"/>
    </source>
</evidence>